<evidence type="ECO:0000256" key="8">
    <source>
        <dbReference type="ARBA" id="ARBA00022989"/>
    </source>
</evidence>
<evidence type="ECO:0000256" key="1">
    <source>
        <dbReference type="ARBA" id="ARBA00004141"/>
    </source>
</evidence>
<evidence type="ECO:0000256" key="9">
    <source>
        <dbReference type="ARBA" id="ARBA00023134"/>
    </source>
</evidence>
<accession>G7YVY6</accession>
<dbReference type="InterPro" id="IPR006073">
    <property type="entry name" value="GTP-bd"/>
</dbReference>
<dbReference type="InterPro" id="IPR012973">
    <property type="entry name" value="NOG_C"/>
</dbReference>
<feature type="transmembrane region" description="Helical" evidence="13">
    <location>
        <begin position="715"/>
        <end position="740"/>
    </location>
</feature>
<dbReference type="Pfam" id="PF06858">
    <property type="entry name" value="NOG1"/>
    <property type="match status" value="1"/>
</dbReference>
<dbReference type="Pfam" id="PF17835">
    <property type="entry name" value="NOG1_N"/>
    <property type="match status" value="1"/>
</dbReference>
<name>G7YVY6_CLOSI</name>
<comment type="subcellular location">
    <subcellularLocation>
        <location evidence="1">Membrane</location>
        <topology evidence="1">Multi-pass membrane protein</topology>
    </subcellularLocation>
    <subcellularLocation>
        <location evidence="2">Nucleus</location>
        <location evidence="2">Nucleolus</location>
    </subcellularLocation>
</comment>
<dbReference type="InterPro" id="IPR010674">
    <property type="entry name" value="NOG1_Rossman_fold_dom"/>
</dbReference>
<evidence type="ECO:0000256" key="12">
    <source>
        <dbReference type="SAM" id="MobiDB-lite"/>
    </source>
</evidence>
<gene>
    <name evidence="15" type="ORF">CLF_112201</name>
</gene>
<evidence type="ECO:0000256" key="4">
    <source>
        <dbReference type="ARBA" id="ARBA00022517"/>
    </source>
</evidence>
<dbReference type="Pfam" id="PF08155">
    <property type="entry name" value="NOGCT"/>
    <property type="match status" value="1"/>
</dbReference>
<sequence length="981" mass="111519">MPCYNFKSIGVVPGSKDFIDIVLSKTQRKTPTVIHKQYAIGRIRHFYMRKVKTCQQFFHDKLQAIVTEFPNVETIHPFYADLINVLYSKDHYKLALGQLNTAKNIIDGIARDQVKILKYGESLYQCKTLKRTALGRMCTVIKRQADNLKFLEDTRQHMSRLPTIDPDTRTLILCGFPNVGKSSFINKITRADVDVQPFPFTTKSLFVGHTDYKNLRWQVVDTPGVLDRPLEEHNTIEMLAITALAHLQAAVVYIMDLSEQCGYTIKQQLTLFESLRPLFRNKPLVIAANKVNIRSFDELADSDKDLIREVVRFPTDSDDVTTMEVMDTQRPLFLQMSTVTEEGVIRVRAAACDDLLALRVQAKLRAATVSNHQDGEEGSSITSRLYVAKPKPRDDSELNSDGTVNRPPIIPPGVLAKRRQRAQKRSRTAAFGPEDGMEVEDDGVSCQPLMRERELAAGDDPFIINLREHWRIARPEQANDIIPEIMDGYNLIDFFDADIEERLNMLEKQEATMEAAGVYEESDWTKDPDANNPEMKKIRETAAKIREARAIRILESRARKHVRAPQVPRSARSVSVHKIRTDLGELGLDVDMEEEASNIKWASRWDYILESMPQSNIQWLSILNSVVLVLFLSGLVATILLRTLRRDIARYSQLENSSEVQEESGWKLVHGDVFRPPSWGMLLSVFLGSGSQLLLMVVVTLFFACLGFLSPANRGALMTCALAMYACSGTIAGYVAARMYKFLGGVRWKTNVLLTATVCPAVVFIIVFILNLALWILRSANALPFGTIVALLALWFGVSLPLCFIGAFFGFKKSAIEVPVRTNQIPRQIPFLTAYGRPTVTFFLGGLLPFSCIFIQLFFIFNSIWGTQFYFMFGLLFLVFLMLVITCSETAILLCYFQLCSEDYRWWWKAFHCGAGTSFYLFLYSLHYFISRLEFRDAISGFLYFGYISIIVWLSFLLTGSIGFFACLWFIRRIYAVVKVD</sequence>
<dbReference type="PROSITE" id="PS51710">
    <property type="entry name" value="G_OBG"/>
    <property type="match status" value="1"/>
</dbReference>
<dbReference type="InterPro" id="IPR031167">
    <property type="entry name" value="G_OBG"/>
</dbReference>
<dbReference type="EMBL" id="DF144550">
    <property type="protein sequence ID" value="GAA57116.1"/>
    <property type="molecule type" value="Genomic_DNA"/>
</dbReference>
<feature type="transmembrane region" description="Helical" evidence="13">
    <location>
        <begin position="842"/>
        <end position="865"/>
    </location>
</feature>
<evidence type="ECO:0000256" key="7">
    <source>
        <dbReference type="ARBA" id="ARBA00022741"/>
    </source>
</evidence>
<protein>
    <submittedName>
        <fullName evidence="15">Nucleolar GTP-binding protein</fullName>
    </submittedName>
</protein>
<evidence type="ECO:0000313" key="16">
    <source>
        <dbReference type="Proteomes" id="UP000008909"/>
    </source>
</evidence>
<proteinExistence type="inferred from homology"/>
<dbReference type="Gene3D" id="3.40.50.300">
    <property type="entry name" value="P-loop containing nucleotide triphosphate hydrolases"/>
    <property type="match status" value="1"/>
</dbReference>
<dbReference type="InterPro" id="IPR041623">
    <property type="entry name" value="NOG1_N"/>
</dbReference>
<dbReference type="GO" id="GO:0016020">
    <property type="term" value="C:membrane"/>
    <property type="evidence" value="ECO:0007669"/>
    <property type="project" value="UniProtKB-SubCell"/>
</dbReference>
<dbReference type="GO" id="GO:0005525">
    <property type="term" value="F:GTP binding"/>
    <property type="evidence" value="ECO:0007669"/>
    <property type="project" value="UniProtKB-KW"/>
</dbReference>
<dbReference type="InterPro" id="IPR027417">
    <property type="entry name" value="P-loop_NTPase"/>
</dbReference>
<evidence type="ECO:0000256" key="11">
    <source>
        <dbReference type="ARBA" id="ARBA00023242"/>
    </source>
</evidence>
<keyword evidence="7" id="KW-0547">Nucleotide-binding</keyword>
<evidence type="ECO:0000256" key="3">
    <source>
        <dbReference type="ARBA" id="ARBA00005227"/>
    </source>
</evidence>
<evidence type="ECO:0000259" key="14">
    <source>
        <dbReference type="PROSITE" id="PS51710"/>
    </source>
</evidence>
<dbReference type="PANTHER" id="PTHR45759">
    <property type="entry name" value="NUCLEOLAR GTP-BINDING PROTEIN 1"/>
    <property type="match status" value="1"/>
</dbReference>
<feature type="transmembrane region" description="Helical" evidence="13">
    <location>
        <begin position="685"/>
        <end position="709"/>
    </location>
</feature>
<comment type="similarity">
    <text evidence="3">Belongs to the nonaspanin (TM9SF) (TC 9.A.2) family.</text>
</comment>
<evidence type="ECO:0000256" key="6">
    <source>
        <dbReference type="ARBA" id="ARBA00022729"/>
    </source>
</evidence>
<dbReference type="AlphaFoldDB" id="G7YVY6"/>
<feature type="transmembrane region" description="Helical" evidence="13">
    <location>
        <begin position="906"/>
        <end position="930"/>
    </location>
</feature>
<dbReference type="FunFam" id="1.20.120.1190:FF:000001">
    <property type="entry name" value="Nucleolar GTP-binding protein 1"/>
    <property type="match status" value="1"/>
</dbReference>
<evidence type="ECO:0000256" key="2">
    <source>
        <dbReference type="ARBA" id="ARBA00004604"/>
    </source>
</evidence>
<feature type="transmembrane region" description="Helical" evidence="13">
    <location>
        <begin position="942"/>
        <end position="971"/>
    </location>
</feature>
<evidence type="ECO:0000256" key="5">
    <source>
        <dbReference type="ARBA" id="ARBA00022692"/>
    </source>
</evidence>
<reference key="2">
    <citation type="submission" date="2011-10" db="EMBL/GenBank/DDBJ databases">
        <title>The genome and transcriptome sequence of Clonorchis sinensis provide insights into the carcinogenic liver fluke.</title>
        <authorList>
            <person name="Wang X."/>
            <person name="Huang Y."/>
            <person name="Chen W."/>
            <person name="Liu H."/>
            <person name="Guo L."/>
            <person name="Chen Y."/>
            <person name="Luo F."/>
            <person name="Zhou W."/>
            <person name="Sun J."/>
            <person name="Mao Q."/>
            <person name="Liang P."/>
            <person name="Zhou C."/>
            <person name="Tian Y."/>
            <person name="Men J."/>
            <person name="Lv X."/>
            <person name="Huang L."/>
            <person name="Zhou J."/>
            <person name="Hu Y."/>
            <person name="Li R."/>
            <person name="Zhang F."/>
            <person name="Lei H."/>
            <person name="Li X."/>
            <person name="Hu X."/>
            <person name="Liang C."/>
            <person name="Xu J."/>
            <person name="Wu Z."/>
            <person name="Yu X."/>
        </authorList>
    </citation>
    <scope>NUCLEOTIDE SEQUENCE</scope>
    <source>
        <strain>Henan</strain>
    </source>
</reference>
<evidence type="ECO:0000256" key="13">
    <source>
        <dbReference type="SAM" id="Phobius"/>
    </source>
</evidence>
<dbReference type="PRINTS" id="PR00326">
    <property type="entry name" value="GTP1OBG"/>
</dbReference>
<feature type="transmembrane region" description="Helical" evidence="13">
    <location>
        <begin position="619"/>
        <end position="641"/>
    </location>
</feature>
<evidence type="ECO:0000313" key="15">
    <source>
        <dbReference type="EMBL" id="GAA57116.1"/>
    </source>
</evidence>
<dbReference type="CDD" id="cd01897">
    <property type="entry name" value="NOG"/>
    <property type="match status" value="1"/>
</dbReference>
<keyword evidence="16" id="KW-1185">Reference proteome</keyword>
<dbReference type="Proteomes" id="UP000008909">
    <property type="component" value="Unassembled WGS sequence"/>
</dbReference>
<dbReference type="SUPFAM" id="SSF52540">
    <property type="entry name" value="P-loop containing nucleoside triphosphate hydrolases"/>
    <property type="match status" value="1"/>
</dbReference>
<feature type="region of interest" description="Disordered" evidence="12">
    <location>
        <begin position="369"/>
        <end position="412"/>
    </location>
</feature>
<feature type="transmembrane region" description="Helical" evidence="13">
    <location>
        <begin position="752"/>
        <end position="776"/>
    </location>
</feature>
<dbReference type="GO" id="GO:0005730">
    <property type="term" value="C:nucleolus"/>
    <property type="evidence" value="ECO:0007669"/>
    <property type="project" value="UniProtKB-SubCell"/>
</dbReference>
<dbReference type="Gene3D" id="1.20.120.1190">
    <property type="match status" value="1"/>
</dbReference>
<keyword evidence="8 13" id="KW-1133">Transmembrane helix</keyword>
<keyword evidence="9" id="KW-0342">GTP-binding</keyword>
<feature type="transmembrane region" description="Helical" evidence="13">
    <location>
        <begin position="871"/>
        <end position="894"/>
    </location>
</feature>
<feature type="transmembrane region" description="Helical" evidence="13">
    <location>
        <begin position="788"/>
        <end position="811"/>
    </location>
</feature>
<dbReference type="Pfam" id="PF02990">
    <property type="entry name" value="EMP70"/>
    <property type="match status" value="1"/>
</dbReference>
<organism evidence="15 16">
    <name type="scientific">Clonorchis sinensis</name>
    <name type="common">Chinese liver fluke</name>
    <dbReference type="NCBI Taxonomy" id="79923"/>
    <lineage>
        <taxon>Eukaryota</taxon>
        <taxon>Metazoa</taxon>
        <taxon>Spiralia</taxon>
        <taxon>Lophotrochozoa</taxon>
        <taxon>Platyhelminthes</taxon>
        <taxon>Trematoda</taxon>
        <taxon>Digenea</taxon>
        <taxon>Opisthorchiida</taxon>
        <taxon>Opisthorchiata</taxon>
        <taxon>Opisthorchiidae</taxon>
        <taxon>Clonorchis</taxon>
    </lineage>
</organism>
<reference evidence="15" key="1">
    <citation type="journal article" date="2011" name="Genome Biol.">
        <title>The draft genome of the carcinogenic human liver fluke Clonorchis sinensis.</title>
        <authorList>
            <person name="Wang X."/>
            <person name="Chen W."/>
            <person name="Huang Y."/>
            <person name="Sun J."/>
            <person name="Men J."/>
            <person name="Liu H."/>
            <person name="Luo F."/>
            <person name="Guo L."/>
            <person name="Lv X."/>
            <person name="Deng C."/>
            <person name="Zhou C."/>
            <person name="Fan Y."/>
            <person name="Li X."/>
            <person name="Huang L."/>
            <person name="Hu Y."/>
            <person name="Liang C."/>
            <person name="Hu X."/>
            <person name="Xu J."/>
            <person name="Yu X."/>
        </authorList>
    </citation>
    <scope>NUCLEOTIDE SEQUENCE [LARGE SCALE GENOMIC DNA]</scope>
    <source>
        <strain evidence="15">Henan</strain>
    </source>
</reference>
<feature type="domain" description="OBG-type G" evidence="14">
    <location>
        <begin position="169"/>
        <end position="356"/>
    </location>
</feature>
<dbReference type="InterPro" id="IPR004240">
    <property type="entry name" value="EMP70"/>
</dbReference>
<keyword evidence="5 13" id="KW-0812">Transmembrane</keyword>
<keyword evidence="4" id="KW-0690">Ribosome biogenesis</keyword>
<dbReference type="GO" id="GO:0042254">
    <property type="term" value="P:ribosome biogenesis"/>
    <property type="evidence" value="ECO:0007669"/>
    <property type="project" value="UniProtKB-KW"/>
</dbReference>
<keyword evidence="10 13" id="KW-0472">Membrane</keyword>
<keyword evidence="11" id="KW-0539">Nucleus</keyword>
<keyword evidence="6" id="KW-0732">Signal</keyword>
<evidence type="ECO:0000256" key="10">
    <source>
        <dbReference type="ARBA" id="ARBA00023136"/>
    </source>
</evidence>